<evidence type="ECO:0000259" key="1">
    <source>
        <dbReference type="SMART" id="SM00912"/>
    </source>
</evidence>
<reference evidence="2 3" key="1">
    <citation type="submission" date="2016-12" db="EMBL/GenBank/DDBJ databases">
        <title>Thioflexothrix psekupsii D3 genome sequencing and assembly.</title>
        <authorList>
            <person name="Fomenkov A."/>
            <person name="Vincze T."/>
            <person name="Grabovich M."/>
            <person name="Anton B.P."/>
            <person name="Dubinina G."/>
            <person name="Orlova M."/>
            <person name="Belousova E."/>
            <person name="Roberts R.J."/>
        </authorList>
    </citation>
    <scope>NUCLEOTIDE SEQUENCE [LARGE SCALE GENOMIC DNA]</scope>
    <source>
        <strain evidence="2">D3</strain>
    </source>
</reference>
<feature type="domain" description="Filamentous haemagglutinin FhaB/tRNA nuclease CdiA-like TPS" evidence="1">
    <location>
        <begin position="39"/>
        <end position="146"/>
    </location>
</feature>
<name>A0A251XB88_9GAMM</name>
<dbReference type="InterPro" id="IPR008638">
    <property type="entry name" value="FhaB/CdiA-like_TPS"/>
</dbReference>
<dbReference type="EMBL" id="MSLT01000006">
    <property type="protein sequence ID" value="OUD15701.1"/>
    <property type="molecule type" value="Genomic_DNA"/>
</dbReference>
<dbReference type="NCBIfam" id="TIGR01901">
    <property type="entry name" value="adhes_NPXG"/>
    <property type="match status" value="1"/>
</dbReference>
<evidence type="ECO:0000313" key="3">
    <source>
        <dbReference type="Proteomes" id="UP000194798"/>
    </source>
</evidence>
<dbReference type="InterPro" id="IPR011050">
    <property type="entry name" value="Pectin_lyase_fold/virulence"/>
</dbReference>
<gene>
    <name evidence="2" type="ORF">TPSD3_04090</name>
</gene>
<evidence type="ECO:0000313" key="2">
    <source>
        <dbReference type="EMBL" id="OUD15701.1"/>
    </source>
</evidence>
<proteinExistence type="predicted"/>
<dbReference type="Proteomes" id="UP000194798">
    <property type="component" value="Unassembled WGS sequence"/>
</dbReference>
<dbReference type="Pfam" id="PF05860">
    <property type="entry name" value="TPS"/>
    <property type="match status" value="1"/>
</dbReference>
<dbReference type="RefSeq" id="WP_086487302.1">
    <property type="nucleotide sequence ID" value="NZ_MSLT01000006.1"/>
</dbReference>
<dbReference type="Gene3D" id="2.160.20.10">
    <property type="entry name" value="Single-stranded right-handed beta-helix, Pectin lyase-like"/>
    <property type="match status" value="2"/>
</dbReference>
<accession>A0A251XB88</accession>
<comment type="caution">
    <text evidence="2">The sequence shown here is derived from an EMBL/GenBank/DDBJ whole genome shotgun (WGS) entry which is preliminary data.</text>
</comment>
<keyword evidence="3" id="KW-1185">Reference proteome</keyword>
<organism evidence="2 3">
    <name type="scientific">Thioflexithrix psekupsensis</name>
    <dbReference type="NCBI Taxonomy" id="1570016"/>
    <lineage>
        <taxon>Bacteria</taxon>
        <taxon>Pseudomonadati</taxon>
        <taxon>Pseudomonadota</taxon>
        <taxon>Gammaproteobacteria</taxon>
        <taxon>Thiotrichales</taxon>
        <taxon>Thioflexithrix</taxon>
    </lineage>
</organism>
<dbReference type="AlphaFoldDB" id="A0A251XB88"/>
<dbReference type="OrthoDB" id="218680at2"/>
<sequence length="857" mass="89632">MKQQWHFSIYFLLLWQCNPLSPFQSVAHAQISTDGSLGQASLLTGPDYQIGAELGQQYGTHLFHSFQVFNINAGESVTFSGANELTDVIARITGGETSVINGQLRSTIPEADLYLLNPSGFLFGPQARLDVLGGFHVSTADYLRFADNSRFYAHLGEKSQFTTASLESFGFLGKSAYIDFVGSQLEVAPEHTLSVIGGEITAQSGGLLRSASGRLNIAATQGKGEVTPMADDLQLTTGNSLLLLNNSRLETDDFVPDSSREWGTAVAYIRAGDIVMENQAVIGGGTLIPEKIGQKIDIRADSLTLSGFSRILNISEQQGGRAGDMVLDVAEKIALSDGRNVNNAYQGTRLSASTFSGADGGNIVIKTKNLTVDNGARIESQTDRGVGVGGQILIHAEHVTVQGVSADGVRSRISTDSFSKQGGAAGAVQLEVENLELLEGGVVSSFSRSAGDGGMIYLKAKEKIQVRGATAGENPQPSAILATSEVQGHSGDIVIQAEDLYVLDGGQISTATGGLGQGGTISISLTGDLWLQGENAKGETSNINASGQYSPSFLSRFIPTEEQAGQSGDIIVTAKRLVMRGGAQISNTIETNGQAGDIVIRVDDNVSIVGKNSLTNSFSSISSDSGTDTSAGEGMAGNIVLVAYRLSLRDQAAITTKANTADGGSISITTNSLTTLRDSRISTSVGDSVGSGGNIVLNPLFLVLDNSPVIARAVGGPGGNIQIATLGVYRFPLETTSPIDASSQRNVDGVVSIRTPEINLSDGLVVLSSQFFSAEESLQPACYARLAEHLSSLVVKDREGFSTLGSRDLIPSGILPVGVVTSAISAAHADSVPETGMTGMLLAYADLAQLGCEREKM</sequence>
<protein>
    <recommendedName>
        <fullName evidence="1">Filamentous haemagglutinin FhaB/tRNA nuclease CdiA-like TPS domain-containing protein</fullName>
    </recommendedName>
</protein>
<dbReference type="SUPFAM" id="SSF51126">
    <property type="entry name" value="Pectin lyase-like"/>
    <property type="match status" value="2"/>
</dbReference>
<dbReference type="InterPro" id="IPR012334">
    <property type="entry name" value="Pectin_lyas_fold"/>
</dbReference>
<dbReference type="SMART" id="SM00912">
    <property type="entry name" value="Haemagg_act"/>
    <property type="match status" value="1"/>
</dbReference>